<dbReference type="PRINTS" id="PR00080">
    <property type="entry name" value="SDRFAMILY"/>
</dbReference>
<dbReference type="NCBIfam" id="NF005559">
    <property type="entry name" value="PRK07231.1"/>
    <property type="match status" value="1"/>
</dbReference>
<dbReference type="FunFam" id="3.40.50.720:FF:000084">
    <property type="entry name" value="Short-chain dehydrogenase reductase"/>
    <property type="match status" value="1"/>
</dbReference>
<dbReference type="SUPFAM" id="SSF51735">
    <property type="entry name" value="NAD(P)-binding Rossmann-fold domains"/>
    <property type="match status" value="1"/>
</dbReference>
<proteinExistence type="inferred from homology"/>
<dbReference type="RefSeq" id="WP_141609193.1">
    <property type="nucleotide sequence ID" value="NZ_VIGC02000006.1"/>
</dbReference>
<accession>A0A540VJB5</accession>
<keyword evidence="4" id="KW-1185">Reference proteome</keyword>
<evidence type="ECO:0000256" key="2">
    <source>
        <dbReference type="ARBA" id="ARBA00023002"/>
    </source>
</evidence>
<dbReference type="OrthoDB" id="9803333at2"/>
<gene>
    <name evidence="3" type="ORF">FKZ61_06065</name>
</gene>
<dbReference type="Gene3D" id="3.40.50.720">
    <property type="entry name" value="NAD(P)-binding Rossmann-like Domain"/>
    <property type="match status" value="1"/>
</dbReference>
<name>A0A540VJB5_9CHLR</name>
<protein>
    <submittedName>
        <fullName evidence="3">3-oxoacyl-ACP reductase FabG</fullName>
    </submittedName>
</protein>
<organism evidence="3 4">
    <name type="scientific">Litorilinea aerophila</name>
    <dbReference type="NCBI Taxonomy" id="1204385"/>
    <lineage>
        <taxon>Bacteria</taxon>
        <taxon>Bacillati</taxon>
        <taxon>Chloroflexota</taxon>
        <taxon>Caldilineae</taxon>
        <taxon>Caldilineales</taxon>
        <taxon>Caldilineaceae</taxon>
        <taxon>Litorilinea</taxon>
    </lineage>
</organism>
<comment type="similarity">
    <text evidence="1">Belongs to the short-chain dehydrogenases/reductases (SDR) family.</text>
</comment>
<dbReference type="PRINTS" id="PR00081">
    <property type="entry name" value="GDHRDH"/>
</dbReference>
<sequence>MKLQGKVALVTGGARGLGRAYVLHLARLGADVVINDIDLNAAAEYDEPLTAATVMEEVEALGRRALGIQADVTDPDAVEAMMEEVLGTFGRLDILVNNAGGALRPQPHHSASDTPPDYHRYIMDINLTGTIYCCQAASRPMKEARSGKIVNVASQAGLWSGRDGGHMSYKVAKAGVIQYTRVLAAELGPFGICVNCIAPGWILSSRAIAGGRNSEESRARLEPQIPLRRLGTPEDCAKVVEFLVTDLSDYVTGQCIPVCGGYVAF</sequence>
<dbReference type="InterPro" id="IPR002347">
    <property type="entry name" value="SDR_fam"/>
</dbReference>
<evidence type="ECO:0000256" key="1">
    <source>
        <dbReference type="ARBA" id="ARBA00006484"/>
    </source>
</evidence>
<evidence type="ECO:0000313" key="3">
    <source>
        <dbReference type="EMBL" id="TQE96821.1"/>
    </source>
</evidence>
<dbReference type="GO" id="GO:0016616">
    <property type="term" value="F:oxidoreductase activity, acting on the CH-OH group of donors, NAD or NADP as acceptor"/>
    <property type="evidence" value="ECO:0007669"/>
    <property type="project" value="TreeGrafter"/>
</dbReference>
<comment type="caution">
    <text evidence="3">The sequence shown here is derived from an EMBL/GenBank/DDBJ whole genome shotgun (WGS) entry which is preliminary data.</text>
</comment>
<dbReference type="Proteomes" id="UP000317371">
    <property type="component" value="Unassembled WGS sequence"/>
</dbReference>
<dbReference type="InParanoid" id="A0A540VJB5"/>
<reference evidence="3 4" key="1">
    <citation type="submission" date="2019-06" db="EMBL/GenBank/DDBJ databases">
        <title>Genome sequence of Litorilinea aerophila BAA-2444.</title>
        <authorList>
            <person name="Maclea K.S."/>
            <person name="Maurais E.G."/>
            <person name="Iannazzi L.C."/>
        </authorList>
    </citation>
    <scope>NUCLEOTIDE SEQUENCE [LARGE SCALE GENOMIC DNA]</scope>
    <source>
        <strain evidence="3 4">ATCC BAA-2444</strain>
    </source>
</reference>
<dbReference type="PANTHER" id="PTHR42760:SF133">
    <property type="entry name" value="3-OXOACYL-[ACYL-CARRIER-PROTEIN] REDUCTASE"/>
    <property type="match status" value="1"/>
</dbReference>
<dbReference type="EMBL" id="VIGC01000006">
    <property type="protein sequence ID" value="TQE96821.1"/>
    <property type="molecule type" value="Genomic_DNA"/>
</dbReference>
<keyword evidence="2" id="KW-0560">Oxidoreductase</keyword>
<dbReference type="Pfam" id="PF13561">
    <property type="entry name" value="adh_short_C2"/>
    <property type="match status" value="1"/>
</dbReference>
<dbReference type="AlphaFoldDB" id="A0A540VJB5"/>
<evidence type="ECO:0000313" key="4">
    <source>
        <dbReference type="Proteomes" id="UP000317371"/>
    </source>
</evidence>
<dbReference type="PANTHER" id="PTHR42760">
    <property type="entry name" value="SHORT-CHAIN DEHYDROGENASES/REDUCTASES FAMILY MEMBER"/>
    <property type="match status" value="1"/>
</dbReference>
<dbReference type="InterPro" id="IPR036291">
    <property type="entry name" value="NAD(P)-bd_dom_sf"/>
</dbReference>